<dbReference type="RefSeq" id="WP_064582624.1">
    <property type="nucleotide sequence ID" value="NZ_CP015878.1"/>
</dbReference>
<keyword evidence="3 9" id="KW-0963">Cytoplasm</keyword>
<evidence type="ECO:0000256" key="6">
    <source>
        <dbReference type="ARBA" id="ARBA00022763"/>
    </source>
</evidence>
<dbReference type="Gene3D" id="3.30.160.70">
    <property type="entry name" value="Methylated DNA-protein cysteine methyltransferase domain"/>
    <property type="match status" value="1"/>
</dbReference>
<dbReference type="GO" id="GO:0003908">
    <property type="term" value="F:methylated-DNA-[protein]-cysteine S-methyltransferase activity"/>
    <property type="evidence" value="ECO:0007669"/>
    <property type="project" value="UniProtKB-UniRule"/>
</dbReference>
<comment type="miscellaneous">
    <text evidence="9">This enzyme catalyzes only one turnover and therefore is not strictly catalytic. According to one definition, an enzyme is a biocatalyst that acts repeatedly and over many reaction cycles.</text>
</comment>
<dbReference type="GO" id="GO:0006307">
    <property type="term" value="P:DNA alkylation repair"/>
    <property type="evidence" value="ECO:0007669"/>
    <property type="project" value="UniProtKB-UniRule"/>
</dbReference>
<feature type="domain" description="Methylated-DNA-[protein]-cysteine S-methyltransferase DNA binding" evidence="10">
    <location>
        <begin position="74"/>
        <end position="154"/>
    </location>
</feature>
<dbReference type="Pfam" id="PF02870">
    <property type="entry name" value="Methyltransf_1N"/>
    <property type="match status" value="1"/>
</dbReference>
<evidence type="ECO:0000256" key="8">
    <source>
        <dbReference type="ARBA" id="ARBA00049348"/>
    </source>
</evidence>
<keyword evidence="4 9" id="KW-0489">Methyltransferase</keyword>
<comment type="catalytic activity">
    <reaction evidence="8 9">
        <text>a 6-O-methyl-2'-deoxyguanosine in DNA + L-cysteinyl-[protein] = S-methyl-L-cysteinyl-[protein] + a 2'-deoxyguanosine in DNA</text>
        <dbReference type="Rhea" id="RHEA:24000"/>
        <dbReference type="Rhea" id="RHEA-COMP:10131"/>
        <dbReference type="Rhea" id="RHEA-COMP:10132"/>
        <dbReference type="Rhea" id="RHEA-COMP:11367"/>
        <dbReference type="Rhea" id="RHEA-COMP:11368"/>
        <dbReference type="ChEBI" id="CHEBI:29950"/>
        <dbReference type="ChEBI" id="CHEBI:82612"/>
        <dbReference type="ChEBI" id="CHEBI:85445"/>
        <dbReference type="ChEBI" id="CHEBI:85448"/>
        <dbReference type="EC" id="2.1.1.63"/>
    </reaction>
</comment>
<dbReference type="AlphaFoldDB" id="A0A1A9KA21"/>
<evidence type="ECO:0000256" key="3">
    <source>
        <dbReference type="ARBA" id="ARBA00022490"/>
    </source>
</evidence>
<dbReference type="InterPro" id="IPR036631">
    <property type="entry name" value="MGMT_N_sf"/>
</dbReference>
<protein>
    <recommendedName>
        <fullName evidence="9">Methylated-DNA--protein-cysteine methyltransferase</fullName>
        <ecNumber evidence="9">2.1.1.63</ecNumber>
    </recommendedName>
    <alternativeName>
        <fullName evidence="9">6-O-methylguanine-DNA methyltransferase</fullName>
        <shortName evidence="9">MGMT</shortName>
    </alternativeName>
    <alternativeName>
        <fullName evidence="9">O-6-methylguanine-DNA-alkyltransferase</fullName>
    </alternativeName>
</protein>
<dbReference type="InterPro" id="IPR036388">
    <property type="entry name" value="WH-like_DNA-bd_sf"/>
</dbReference>
<dbReference type="InterPro" id="IPR008332">
    <property type="entry name" value="MethylG_MeTrfase_N"/>
</dbReference>
<dbReference type="InterPro" id="IPR014048">
    <property type="entry name" value="MethylDNA_cys_MeTrfase_DNA-bd"/>
</dbReference>
<comment type="function">
    <text evidence="9">Involved in the cellular defense against the biological effects of O6-methylguanine (O6-MeG) and O4-methylthymine (O4-MeT) in DNA. Repairs the methylated nucleobase in DNA by stoichiometrically transferring the methyl group to a cysteine residue in the enzyme. This is a suicide reaction: the enzyme is irreversibly inactivated.</text>
</comment>
<evidence type="ECO:0000313" key="12">
    <source>
        <dbReference type="EMBL" id="ANI14415.1"/>
    </source>
</evidence>
<evidence type="ECO:0000256" key="5">
    <source>
        <dbReference type="ARBA" id="ARBA00022679"/>
    </source>
</evidence>
<evidence type="ECO:0000256" key="1">
    <source>
        <dbReference type="ARBA" id="ARBA00001286"/>
    </source>
</evidence>
<evidence type="ECO:0000313" key="13">
    <source>
        <dbReference type="Proteomes" id="UP000077748"/>
    </source>
</evidence>
<feature type="active site" description="Nucleophile; methyl group acceptor" evidence="9">
    <location>
        <position position="125"/>
    </location>
</feature>
<dbReference type="InterPro" id="IPR001497">
    <property type="entry name" value="MethylDNA_cys_MeTrfase_AS"/>
</dbReference>
<proteinExistence type="inferred from homology"/>
<dbReference type="Pfam" id="PF01035">
    <property type="entry name" value="DNA_binding_1"/>
    <property type="match status" value="1"/>
</dbReference>
<feature type="domain" description="Methylguanine DNA methyltransferase ribonuclease-like" evidence="11">
    <location>
        <begin position="1"/>
        <end position="69"/>
    </location>
</feature>
<keyword evidence="7 9" id="KW-0234">DNA repair</keyword>
<dbReference type="PANTHER" id="PTHR10815:SF5">
    <property type="entry name" value="METHYLATED-DNA--PROTEIN-CYSTEINE METHYLTRANSFERASE"/>
    <property type="match status" value="1"/>
</dbReference>
<comment type="catalytic activity">
    <reaction evidence="1 9">
        <text>a 4-O-methyl-thymidine in DNA + L-cysteinyl-[protein] = a thymidine in DNA + S-methyl-L-cysteinyl-[protein]</text>
        <dbReference type="Rhea" id="RHEA:53428"/>
        <dbReference type="Rhea" id="RHEA-COMP:10131"/>
        <dbReference type="Rhea" id="RHEA-COMP:10132"/>
        <dbReference type="Rhea" id="RHEA-COMP:13555"/>
        <dbReference type="Rhea" id="RHEA-COMP:13556"/>
        <dbReference type="ChEBI" id="CHEBI:29950"/>
        <dbReference type="ChEBI" id="CHEBI:82612"/>
        <dbReference type="ChEBI" id="CHEBI:137386"/>
        <dbReference type="ChEBI" id="CHEBI:137387"/>
        <dbReference type="EC" id="2.1.1.63"/>
    </reaction>
</comment>
<evidence type="ECO:0000256" key="7">
    <source>
        <dbReference type="ARBA" id="ARBA00023204"/>
    </source>
</evidence>
<dbReference type="PANTHER" id="PTHR10815">
    <property type="entry name" value="METHYLATED-DNA--PROTEIN-CYSTEINE METHYLTRANSFERASE"/>
    <property type="match status" value="1"/>
</dbReference>
<evidence type="ECO:0000256" key="9">
    <source>
        <dbReference type="HAMAP-Rule" id="MF_00772"/>
    </source>
</evidence>
<evidence type="ECO:0000259" key="11">
    <source>
        <dbReference type="Pfam" id="PF02870"/>
    </source>
</evidence>
<evidence type="ECO:0000256" key="4">
    <source>
        <dbReference type="ARBA" id="ARBA00022603"/>
    </source>
</evidence>
<keyword evidence="5 9" id="KW-0808">Transferase</keyword>
<gene>
    <name evidence="12" type="ORF">A9C11_10660</name>
</gene>
<organism evidence="12 13">
    <name type="scientific">Pseudomonas citronellolis</name>
    <dbReference type="NCBI Taxonomy" id="53408"/>
    <lineage>
        <taxon>Bacteria</taxon>
        <taxon>Pseudomonadati</taxon>
        <taxon>Pseudomonadota</taxon>
        <taxon>Gammaproteobacteria</taxon>
        <taxon>Pseudomonadales</taxon>
        <taxon>Pseudomonadaceae</taxon>
        <taxon>Pseudomonas</taxon>
    </lineage>
</organism>
<dbReference type="HAMAP" id="MF_00772">
    <property type="entry name" value="OGT"/>
    <property type="match status" value="1"/>
</dbReference>
<name>A0A1A9KA21_9PSED</name>
<keyword evidence="6 9" id="KW-0227">DNA damage</keyword>
<comment type="subcellular location">
    <subcellularLocation>
        <location evidence="9">Cytoplasm</location>
    </subcellularLocation>
</comment>
<evidence type="ECO:0000256" key="2">
    <source>
        <dbReference type="ARBA" id="ARBA00008711"/>
    </source>
</evidence>
<dbReference type="SUPFAM" id="SSF46767">
    <property type="entry name" value="Methylated DNA-protein cysteine methyltransferase, C-terminal domain"/>
    <property type="match status" value="1"/>
</dbReference>
<dbReference type="Proteomes" id="UP000077748">
    <property type="component" value="Chromosome"/>
</dbReference>
<dbReference type="EC" id="2.1.1.63" evidence="9"/>
<accession>A0A1A9KA21</accession>
<dbReference type="GO" id="GO:0032259">
    <property type="term" value="P:methylation"/>
    <property type="evidence" value="ECO:0007669"/>
    <property type="project" value="UniProtKB-KW"/>
</dbReference>
<reference evidence="12 13" key="1">
    <citation type="submission" date="2016-05" db="EMBL/GenBank/DDBJ databases">
        <title>Genome Sequence of Pseudomonas citronellolis Strain SJTE-3, an Estrogens and Persistent Organic Pollutants degradation strain.</title>
        <authorList>
            <person name="Liang R."/>
        </authorList>
    </citation>
    <scope>NUCLEOTIDE SEQUENCE [LARGE SCALE GENOMIC DNA]</scope>
    <source>
        <strain evidence="12 13">SJTE-3</strain>
    </source>
</reference>
<dbReference type="SUPFAM" id="SSF53155">
    <property type="entry name" value="Methylated DNA-protein cysteine methyltransferase domain"/>
    <property type="match status" value="1"/>
</dbReference>
<dbReference type="Gene3D" id="1.10.10.10">
    <property type="entry name" value="Winged helix-like DNA-binding domain superfamily/Winged helix DNA-binding domain"/>
    <property type="match status" value="1"/>
</dbReference>
<comment type="similarity">
    <text evidence="2 9">Belongs to the MGMT family.</text>
</comment>
<dbReference type="InterPro" id="IPR023546">
    <property type="entry name" value="MGMT"/>
</dbReference>
<dbReference type="FunFam" id="1.10.10.10:FF:000214">
    <property type="entry name" value="Methylated-DNA--protein-cysteine methyltransferase"/>
    <property type="match status" value="1"/>
</dbReference>
<sequence>MHYRYYDSPLCRLLLAGDEQGLRMLYMTPFEGHEPGPDWREASSQLDDVMKQLDEYFAGKRKVFDVRLAPQGTEFQRQVWHALTQIPYGHTTWYADLAERIGRPKAVRAVGAANGANPISIIIPCHRVIGRDGSLTGYGGGLPRKEALLRLEGVMVGESRELELV</sequence>
<evidence type="ECO:0000259" key="10">
    <source>
        <dbReference type="Pfam" id="PF01035"/>
    </source>
</evidence>
<dbReference type="PROSITE" id="PS00374">
    <property type="entry name" value="MGMT"/>
    <property type="match status" value="1"/>
</dbReference>
<dbReference type="InterPro" id="IPR036217">
    <property type="entry name" value="MethylDNA_cys_MeTrfase_DNAb"/>
</dbReference>
<dbReference type="NCBIfam" id="TIGR00589">
    <property type="entry name" value="ogt"/>
    <property type="match status" value="1"/>
</dbReference>
<dbReference type="CDD" id="cd06445">
    <property type="entry name" value="ATase"/>
    <property type="match status" value="1"/>
</dbReference>
<dbReference type="EMBL" id="CP015878">
    <property type="protein sequence ID" value="ANI14415.1"/>
    <property type="molecule type" value="Genomic_DNA"/>
</dbReference>
<dbReference type="GO" id="GO:0005737">
    <property type="term" value="C:cytoplasm"/>
    <property type="evidence" value="ECO:0007669"/>
    <property type="project" value="UniProtKB-SubCell"/>
</dbReference>